<dbReference type="PANTHER" id="PTHR10977">
    <property type="entry name" value="DIPHOSPHOMEVALONATE DECARBOXYLASE"/>
    <property type="match status" value="1"/>
</dbReference>
<evidence type="ECO:0000256" key="1">
    <source>
        <dbReference type="ARBA" id="ARBA00008831"/>
    </source>
</evidence>
<dbReference type="GO" id="GO:0019287">
    <property type="term" value="P:isopentenyl diphosphate biosynthetic process, mevalonate pathway"/>
    <property type="evidence" value="ECO:0007669"/>
    <property type="project" value="InterPro"/>
</dbReference>
<dbReference type="InterPro" id="IPR029765">
    <property type="entry name" value="Mev_diP_decarb"/>
</dbReference>
<keyword evidence="11" id="KW-1185">Reference proteome</keyword>
<keyword evidence="6" id="KW-0443">Lipid metabolism</keyword>
<comment type="similarity">
    <text evidence="1">Belongs to the diphosphomevalonate decarboxylase family.</text>
</comment>
<keyword evidence="4" id="KW-0547">Nucleotide-binding</keyword>
<dbReference type="AlphaFoldDB" id="A0A3Q8S385"/>
<dbReference type="Pfam" id="PF18376">
    <property type="entry name" value="MDD_C"/>
    <property type="match status" value="1"/>
</dbReference>
<dbReference type="SUPFAM" id="SSF54211">
    <property type="entry name" value="Ribosomal protein S5 domain 2-like"/>
    <property type="match status" value="1"/>
</dbReference>
<dbReference type="Gene3D" id="3.30.70.890">
    <property type="entry name" value="GHMP kinase, C-terminal domain"/>
    <property type="match status" value="1"/>
</dbReference>
<keyword evidence="5" id="KW-0067">ATP-binding</keyword>
<evidence type="ECO:0000256" key="4">
    <source>
        <dbReference type="ARBA" id="ARBA00022741"/>
    </source>
</evidence>
<dbReference type="PIRSF" id="PIRSF015950">
    <property type="entry name" value="Mev_P_decrbx"/>
    <property type="match status" value="1"/>
</dbReference>
<dbReference type="GO" id="GO:0005829">
    <property type="term" value="C:cytosol"/>
    <property type="evidence" value="ECO:0007669"/>
    <property type="project" value="InterPro"/>
</dbReference>
<dbReference type="EMBL" id="CP034234">
    <property type="protein sequence ID" value="AZK44749.1"/>
    <property type="molecule type" value="Genomic_DNA"/>
</dbReference>
<keyword evidence="3" id="KW-0444">Lipid biosynthesis</keyword>
<feature type="domain" description="Diphosphomevalonate decarboxylase-like N-terminal" evidence="9">
    <location>
        <begin position="7"/>
        <end position="160"/>
    </location>
</feature>
<accession>A0A3Q8S385</accession>
<dbReference type="InterPro" id="IPR020568">
    <property type="entry name" value="Ribosomal_Su5_D2-typ_SF"/>
</dbReference>
<proteinExistence type="inferred from homology"/>
<dbReference type="Gene3D" id="3.30.230.10">
    <property type="match status" value="1"/>
</dbReference>
<evidence type="ECO:0000256" key="2">
    <source>
        <dbReference type="ARBA" id="ARBA00012296"/>
    </source>
</evidence>
<evidence type="ECO:0000313" key="10">
    <source>
        <dbReference type="EMBL" id="AZK44749.1"/>
    </source>
</evidence>
<dbReference type="SUPFAM" id="SSF55060">
    <property type="entry name" value="GHMP Kinase, C-terminal domain"/>
    <property type="match status" value="1"/>
</dbReference>
<gene>
    <name evidence="10" type="primary">mvaD</name>
    <name evidence="10" type="ORF">EEI45_02555</name>
</gene>
<dbReference type="Pfam" id="PF22700">
    <property type="entry name" value="MVD-like_N"/>
    <property type="match status" value="1"/>
</dbReference>
<dbReference type="GO" id="GO:0004163">
    <property type="term" value="F:diphosphomevalonate decarboxylase activity"/>
    <property type="evidence" value="ECO:0007669"/>
    <property type="project" value="UniProtKB-EC"/>
</dbReference>
<evidence type="ECO:0000256" key="6">
    <source>
        <dbReference type="ARBA" id="ARBA00023098"/>
    </source>
</evidence>
<dbReference type="Proteomes" id="UP000278804">
    <property type="component" value="Chromosome"/>
</dbReference>
<evidence type="ECO:0000259" key="9">
    <source>
        <dbReference type="Pfam" id="PF22700"/>
    </source>
</evidence>
<dbReference type="FunFam" id="3.30.230.10:FF:000072">
    <property type="entry name" value="Diphosphomevalonate decarboxylase"/>
    <property type="match status" value="1"/>
</dbReference>
<dbReference type="InterPro" id="IPR014721">
    <property type="entry name" value="Ribsml_uS5_D2-typ_fold_subgr"/>
</dbReference>
<evidence type="ECO:0000313" key="11">
    <source>
        <dbReference type="Proteomes" id="UP000278804"/>
    </source>
</evidence>
<protein>
    <recommendedName>
        <fullName evidence="2">diphosphomevalonate decarboxylase</fullName>
        <ecNumber evidence="2">4.1.1.33</ecNumber>
    </recommendedName>
</protein>
<evidence type="ECO:0000256" key="5">
    <source>
        <dbReference type="ARBA" id="ARBA00022840"/>
    </source>
</evidence>
<evidence type="ECO:0000256" key="3">
    <source>
        <dbReference type="ARBA" id="ARBA00022516"/>
    </source>
</evidence>
<dbReference type="KEGG" id="eri:EEI45_02555"/>
<dbReference type="InterPro" id="IPR005935">
    <property type="entry name" value="Mev_decarb"/>
</dbReference>
<organism evidence="10 11">
    <name type="scientific">Erysipelothrix piscisicarius</name>
    <dbReference type="NCBI Taxonomy" id="2485784"/>
    <lineage>
        <taxon>Bacteria</taxon>
        <taxon>Bacillati</taxon>
        <taxon>Bacillota</taxon>
        <taxon>Erysipelotrichia</taxon>
        <taxon>Erysipelotrichales</taxon>
        <taxon>Erysipelotrichaceae</taxon>
        <taxon>Erysipelothrix</taxon>
    </lineage>
</organism>
<dbReference type="EC" id="4.1.1.33" evidence="2"/>
<sequence length="316" mass="35659">MTKTIRAHTNIALIKYWGKKDNELKIPHNSSLSMTLDQFYTDTWVEYDATLTEDIFILDGYEVEGKEKDRVVWYMNELRKRYPLPYFARIHSTNFVPKAAGLASSASAFAALAKAATLNLDLSDEVVSRCARLGSGSASRSIYGGFVKWNRGSNDLDSFAEPIIMKPWPEFRMIVCILNDQEKPFLSSQAMNTTVEESVYYPAWVEQTEKDIINLESALKEHDIWTVGAIAQQNALRMHASLMAVNMWYFEPQTVEIMNKVRKIQKTVPAFFTMDAGPNVKIMTTSEHVETVLAELEGVKTVVCAPGVGVSVYDSR</sequence>
<evidence type="ECO:0000259" key="8">
    <source>
        <dbReference type="Pfam" id="PF18376"/>
    </source>
</evidence>
<dbReference type="InterPro" id="IPR041431">
    <property type="entry name" value="Mvd1_C"/>
</dbReference>
<name>A0A3Q8S385_9FIRM</name>
<dbReference type="InterPro" id="IPR036554">
    <property type="entry name" value="GHMP_kinase_C_sf"/>
</dbReference>
<dbReference type="PANTHER" id="PTHR10977:SF3">
    <property type="entry name" value="DIPHOSPHOMEVALONATE DECARBOXYLASE"/>
    <property type="match status" value="1"/>
</dbReference>
<dbReference type="GO" id="GO:0005524">
    <property type="term" value="F:ATP binding"/>
    <property type="evidence" value="ECO:0007669"/>
    <property type="project" value="UniProtKB-KW"/>
</dbReference>
<dbReference type="NCBIfam" id="TIGR01240">
    <property type="entry name" value="mevDPdecarb"/>
    <property type="match status" value="1"/>
</dbReference>
<feature type="domain" description="Mvd1 C-terminal" evidence="8">
    <location>
        <begin position="173"/>
        <end position="297"/>
    </location>
</feature>
<reference evidence="10 11" key="1">
    <citation type="journal article" date="2020" name="Int. J. Syst. Evol. Microbiol.">
        <title>Description of Erysipelothrix piscisicarius sp. nov., an emergent fish pathogen, and assessment of virulence using a tiger barb (Puntigrus tetrazona) infection model.</title>
        <authorList>
            <person name="Pomaranski E.K."/>
            <person name="Griffin M.J."/>
            <person name="Camus A.C."/>
            <person name="Armwood A.R."/>
            <person name="Shelley J."/>
            <person name="Waldbieser G.C."/>
            <person name="LaFrentz B.R."/>
            <person name="Garcia J.C."/>
            <person name="Yanong R."/>
            <person name="Soto E."/>
        </authorList>
    </citation>
    <scope>NUCLEOTIDE SEQUENCE [LARGE SCALE GENOMIC DNA]</scope>
    <source>
        <strain evidence="10 11">15TAL0474</strain>
    </source>
</reference>
<dbReference type="InterPro" id="IPR053859">
    <property type="entry name" value="MVD-like_N"/>
</dbReference>
<evidence type="ECO:0000256" key="7">
    <source>
        <dbReference type="ARBA" id="ARBA00023239"/>
    </source>
</evidence>
<keyword evidence="7 10" id="KW-0456">Lyase</keyword>